<feature type="transmembrane region" description="Helical" evidence="7">
    <location>
        <begin position="315"/>
        <end position="339"/>
    </location>
</feature>
<feature type="transmembrane region" description="Helical" evidence="7">
    <location>
        <begin position="102"/>
        <end position="123"/>
    </location>
</feature>
<dbReference type="EMBL" id="SFCC01000001">
    <property type="protein sequence ID" value="RZQ66117.1"/>
    <property type="molecule type" value="Genomic_DNA"/>
</dbReference>
<dbReference type="CDD" id="cd17369">
    <property type="entry name" value="MFS_ShiA_like"/>
    <property type="match status" value="1"/>
</dbReference>
<evidence type="ECO:0000256" key="4">
    <source>
        <dbReference type="ARBA" id="ARBA00022692"/>
    </source>
</evidence>
<comment type="caution">
    <text evidence="9">The sequence shown here is derived from an EMBL/GenBank/DDBJ whole genome shotgun (WGS) entry which is preliminary data.</text>
</comment>
<accession>A0A4Q7JF34</accession>
<feature type="transmembrane region" description="Helical" evidence="7">
    <location>
        <begin position="33"/>
        <end position="57"/>
    </location>
</feature>
<dbReference type="GO" id="GO:0005886">
    <property type="term" value="C:plasma membrane"/>
    <property type="evidence" value="ECO:0007669"/>
    <property type="project" value="UniProtKB-SubCell"/>
</dbReference>
<organism evidence="9 10">
    <name type="scientific">Amycolatopsis suaedae</name>
    <dbReference type="NCBI Taxonomy" id="2510978"/>
    <lineage>
        <taxon>Bacteria</taxon>
        <taxon>Bacillati</taxon>
        <taxon>Actinomycetota</taxon>
        <taxon>Actinomycetes</taxon>
        <taxon>Pseudonocardiales</taxon>
        <taxon>Pseudonocardiaceae</taxon>
        <taxon>Amycolatopsis</taxon>
    </lineage>
</organism>
<feature type="transmembrane region" description="Helical" evidence="7">
    <location>
        <begin position="143"/>
        <end position="163"/>
    </location>
</feature>
<feature type="transmembrane region" description="Helical" evidence="7">
    <location>
        <begin position="260"/>
        <end position="280"/>
    </location>
</feature>
<keyword evidence="6 7" id="KW-0472">Membrane</keyword>
<dbReference type="AlphaFoldDB" id="A0A4Q7JF34"/>
<name>A0A4Q7JF34_9PSEU</name>
<feature type="transmembrane region" description="Helical" evidence="7">
    <location>
        <begin position="69"/>
        <end position="90"/>
    </location>
</feature>
<evidence type="ECO:0000313" key="9">
    <source>
        <dbReference type="EMBL" id="RZQ66117.1"/>
    </source>
</evidence>
<proteinExistence type="predicted"/>
<evidence type="ECO:0000256" key="3">
    <source>
        <dbReference type="ARBA" id="ARBA00022475"/>
    </source>
</evidence>
<dbReference type="InterPro" id="IPR036259">
    <property type="entry name" value="MFS_trans_sf"/>
</dbReference>
<evidence type="ECO:0000256" key="2">
    <source>
        <dbReference type="ARBA" id="ARBA00022448"/>
    </source>
</evidence>
<feature type="transmembrane region" description="Helical" evidence="7">
    <location>
        <begin position="235"/>
        <end position="254"/>
    </location>
</feature>
<feature type="domain" description="Major facilitator superfamily (MFS) profile" evidence="8">
    <location>
        <begin position="1"/>
        <end position="404"/>
    </location>
</feature>
<dbReference type="InterPro" id="IPR005829">
    <property type="entry name" value="Sugar_transporter_CS"/>
</dbReference>
<reference evidence="9 10" key="1">
    <citation type="submission" date="2019-02" db="EMBL/GenBank/DDBJ databases">
        <title>Draft genome sequence of Amycolatopsis sp. 8-3EHSu isolated from roots of Suaeda maritima.</title>
        <authorList>
            <person name="Duangmal K."/>
            <person name="Chantavorakit T."/>
        </authorList>
    </citation>
    <scope>NUCLEOTIDE SEQUENCE [LARGE SCALE GENOMIC DNA]</scope>
    <source>
        <strain evidence="9 10">8-3EHSu</strain>
    </source>
</reference>
<protein>
    <submittedName>
        <fullName evidence="9">MFS transporter</fullName>
    </submittedName>
</protein>
<feature type="transmembrane region" description="Helical" evidence="7">
    <location>
        <begin position="169"/>
        <end position="188"/>
    </location>
</feature>
<dbReference type="PROSITE" id="PS00217">
    <property type="entry name" value="SUGAR_TRANSPORT_2"/>
    <property type="match status" value="1"/>
</dbReference>
<dbReference type="Gene3D" id="1.20.1250.20">
    <property type="entry name" value="MFS general substrate transporter like domains"/>
    <property type="match status" value="2"/>
</dbReference>
<dbReference type="PROSITE" id="PS00216">
    <property type="entry name" value="SUGAR_TRANSPORT_1"/>
    <property type="match status" value="1"/>
</dbReference>
<keyword evidence="3" id="KW-1003">Cell membrane</keyword>
<keyword evidence="4 7" id="KW-0812">Transmembrane</keyword>
<dbReference type="PANTHER" id="PTHR43045">
    <property type="entry name" value="SHIKIMATE TRANSPORTER"/>
    <property type="match status" value="1"/>
</dbReference>
<keyword evidence="5 7" id="KW-1133">Transmembrane helix</keyword>
<dbReference type="PANTHER" id="PTHR43045:SF1">
    <property type="entry name" value="SHIKIMATE TRANSPORTER"/>
    <property type="match status" value="1"/>
</dbReference>
<feature type="transmembrane region" description="Helical" evidence="7">
    <location>
        <begin position="379"/>
        <end position="399"/>
    </location>
</feature>
<dbReference type="SUPFAM" id="SSF103473">
    <property type="entry name" value="MFS general substrate transporter"/>
    <property type="match status" value="1"/>
</dbReference>
<feature type="transmembrane region" description="Helical" evidence="7">
    <location>
        <begin position="351"/>
        <end position="373"/>
    </location>
</feature>
<evidence type="ECO:0000256" key="7">
    <source>
        <dbReference type="SAM" id="Phobius"/>
    </source>
</evidence>
<dbReference type="Proteomes" id="UP000292003">
    <property type="component" value="Unassembled WGS sequence"/>
</dbReference>
<feature type="transmembrane region" description="Helical" evidence="7">
    <location>
        <begin position="289"/>
        <end position="309"/>
    </location>
</feature>
<dbReference type="Pfam" id="PF07690">
    <property type="entry name" value="MFS_1"/>
    <property type="match status" value="1"/>
</dbReference>
<evidence type="ECO:0000256" key="6">
    <source>
        <dbReference type="ARBA" id="ARBA00023136"/>
    </source>
</evidence>
<evidence type="ECO:0000313" key="10">
    <source>
        <dbReference type="Proteomes" id="UP000292003"/>
    </source>
</evidence>
<keyword evidence="2" id="KW-0813">Transport</keyword>
<feature type="transmembrane region" description="Helical" evidence="7">
    <location>
        <begin position="7"/>
        <end position="27"/>
    </location>
</feature>
<keyword evidence="10" id="KW-1185">Reference proteome</keyword>
<dbReference type="InterPro" id="IPR011701">
    <property type="entry name" value="MFS"/>
</dbReference>
<comment type="subcellular location">
    <subcellularLocation>
        <location evidence="1">Cell membrane</location>
        <topology evidence="1">Multi-pass membrane protein</topology>
    </subcellularLocation>
</comment>
<evidence type="ECO:0000259" key="8">
    <source>
        <dbReference type="PROSITE" id="PS50850"/>
    </source>
</evidence>
<dbReference type="GO" id="GO:0022857">
    <property type="term" value="F:transmembrane transporter activity"/>
    <property type="evidence" value="ECO:0007669"/>
    <property type="project" value="InterPro"/>
</dbReference>
<dbReference type="OrthoDB" id="8953821at2"/>
<gene>
    <name evidence="9" type="ORF">EWH70_01540</name>
</gene>
<evidence type="ECO:0000256" key="5">
    <source>
        <dbReference type="ARBA" id="ARBA00022989"/>
    </source>
</evidence>
<sequence length="419" mass="43902">MAGAVLEWYDFAVYGVLAATVLGPLFFPGDDPVAKLLAALATQGLGFVARPLGGVVFGHLGDRIGRKPMLVTTFLLLGTATALIGVLPTYEQAGLTATVLLVVLRMVQGFALGGEFGAAVLLVSEYGEPRRRGFWASWPQAGAPAGTVLATVVITVLGAALPGTAFDDWGWRIAFLFALPLLAVGFWVRSGIEESPVFRQAREAAGQRPRSSILQALSKPRAVLLGLGVRLGENVAFYVYTVFVIAYATTYAGFARGDVVLAAAAASVFQFAGMIGGGWWSDRVGRRPAMLVPTVALLVWAPVFFWLVGFGSLPLLWVGVCVGAFLHGMLAGPEAAWIAELFPTRYRYAGASLVFQGSSIIAGAPAPFIAVWLVETVGVGAVIGYLALTAVITVIALAASAETRGADLGTAETVSPDQR</sequence>
<dbReference type="InterPro" id="IPR020846">
    <property type="entry name" value="MFS_dom"/>
</dbReference>
<evidence type="ECO:0000256" key="1">
    <source>
        <dbReference type="ARBA" id="ARBA00004651"/>
    </source>
</evidence>
<dbReference type="PROSITE" id="PS50850">
    <property type="entry name" value="MFS"/>
    <property type="match status" value="1"/>
</dbReference>